<sequence length="77" mass="8457">MSTLNQRRLAVLAAAEPAPAVAARLSLLSRLHGTLAMWHARAQGRRQLAQMSPYMLADIGITPCQAQFEAAKPFWRA</sequence>
<name>A0A917V4W4_9HYPH</name>
<organism evidence="2 3">
    <name type="scientific">Salinarimonas ramus</name>
    <dbReference type="NCBI Taxonomy" id="690164"/>
    <lineage>
        <taxon>Bacteria</taxon>
        <taxon>Pseudomonadati</taxon>
        <taxon>Pseudomonadota</taxon>
        <taxon>Alphaproteobacteria</taxon>
        <taxon>Hyphomicrobiales</taxon>
        <taxon>Salinarimonadaceae</taxon>
        <taxon>Salinarimonas</taxon>
    </lineage>
</organism>
<accession>A0A917V4W4</accession>
<dbReference type="AlphaFoldDB" id="A0A917V4W4"/>
<protein>
    <recommendedName>
        <fullName evidence="1">YjiS-like domain-containing protein</fullName>
    </recommendedName>
</protein>
<evidence type="ECO:0000313" key="2">
    <source>
        <dbReference type="EMBL" id="GGK37803.1"/>
    </source>
</evidence>
<proteinExistence type="predicted"/>
<evidence type="ECO:0000313" key="3">
    <source>
        <dbReference type="Proteomes" id="UP000600449"/>
    </source>
</evidence>
<dbReference type="Proteomes" id="UP000600449">
    <property type="component" value="Unassembled WGS sequence"/>
</dbReference>
<dbReference type="Pfam" id="PF06568">
    <property type="entry name" value="YjiS-like"/>
    <property type="match status" value="1"/>
</dbReference>
<reference evidence="2 3" key="1">
    <citation type="journal article" date="2014" name="Int. J. Syst. Evol. Microbiol.">
        <title>Complete genome sequence of Corynebacterium casei LMG S-19264T (=DSM 44701T), isolated from a smear-ripened cheese.</title>
        <authorList>
            <consortium name="US DOE Joint Genome Institute (JGI-PGF)"/>
            <person name="Walter F."/>
            <person name="Albersmeier A."/>
            <person name="Kalinowski J."/>
            <person name="Ruckert C."/>
        </authorList>
    </citation>
    <scope>NUCLEOTIDE SEQUENCE [LARGE SCALE GENOMIC DNA]</scope>
    <source>
        <strain evidence="2 3">CGMCC 1.9161</strain>
    </source>
</reference>
<comment type="caution">
    <text evidence="2">The sequence shown here is derived from an EMBL/GenBank/DDBJ whole genome shotgun (WGS) entry which is preliminary data.</text>
</comment>
<dbReference type="EMBL" id="BMMF01000007">
    <property type="protein sequence ID" value="GGK37803.1"/>
    <property type="molecule type" value="Genomic_DNA"/>
</dbReference>
<evidence type="ECO:0000259" key="1">
    <source>
        <dbReference type="Pfam" id="PF06568"/>
    </source>
</evidence>
<gene>
    <name evidence="2" type="ORF">GCM10011322_26080</name>
</gene>
<keyword evidence="3" id="KW-1185">Reference proteome</keyword>
<dbReference type="RefSeq" id="WP_188913654.1">
    <property type="nucleotide sequence ID" value="NZ_BMMF01000007.1"/>
</dbReference>
<feature type="domain" description="YjiS-like" evidence="1">
    <location>
        <begin position="33"/>
        <end position="66"/>
    </location>
</feature>
<dbReference type="InterPro" id="IPR009506">
    <property type="entry name" value="YjiS-like"/>
</dbReference>